<organism evidence="3 4">
    <name type="scientific">Noviherbaspirillum album</name>
    <dbReference type="NCBI Taxonomy" id="3080276"/>
    <lineage>
        <taxon>Bacteria</taxon>
        <taxon>Pseudomonadati</taxon>
        <taxon>Pseudomonadota</taxon>
        <taxon>Betaproteobacteria</taxon>
        <taxon>Burkholderiales</taxon>
        <taxon>Oxalobacteraceae</taxon>
        <taxon>Noviherbaspirillum</taxon>
    </lineage>
</organism>
<evidence type="ECO:0000256" key="1">
    <source>
        <dbReference type="SAM" id="MobiDB-lite"/>
    </source>
</evidence>
<evidence type="ECO:0000256" key="2">
    <source>
        <dbReference type="SAM" id="SignalP"/>
    </source>
</evidence>
<accession>A0ABU6J4H7</accession>
<keyword evidence="4" id="KW-1185">Reference proteome</keyword>
<feature type="chain" id="PRO_5045805772" evidence="2">
    <location>
        <begin position="23"/>
        <end position="435"/>
    </location>
</feature>
<reference evidence="3 4" key="1">
    <citation type="submission" date="2023-10" db="EMBL/GenBank/DDBJ databases">
        <title>Noviherbaspirillum sp. CPCC 100848 genome assembly.</title>
        <authorList>
            <person name="Li X.Y."/>
            <person name="Fang X.M."/>
        </authorList>
    </citation>
    <scope>NUCLEOTIDE SEQUENCE [LARGE SCALE GENOMIC DNA]</scope>
    <source>
        <strain evidence="3 4">CPCC 100848</strain>
    </source>
</reference>
<comment type="caution">
    <text evidence="3">The sequence shown here is derived from an EMBL/GenBank/DDBJ whole genome shotgun (WGS) entry which is preliminary data.</text>
</comment>
<evidence type="ECO:0000313" key="3">
    <source>
        <dbReference type="EMBL" id="MEC4718519.1"/>
    </source>
</evidence>
<keyword evidence="2" id="KW-0732">Signal</keyword>
<feature type="region of interest" description="Disordered" evidence="1">
    <location>
        <begin position="390"/>
        <end position="419"/>
    </location>
</feature>
<name>A0ABU6J4H7_9BURK</name>
<protein>
    <submittedName>
        <fullName evidence="3">Uncharacterized protein</fullName>
    </submittedName>
</protein>
<dbReference type="RefSeq" id="WP_326505255.1">
    <property type="nucleotide sequence ID" value="NZ_JAWIIV010000003.1"/>
</dbReference>
<dbReference type="EMBL" id="JAWIIV010000003">
    <property type="protein sequence ID" value="MEC4718519.1"/>
    <property type="molecule type" value="Genomic_DNA"/>
</dbReference>
<evidence type="ECO:0000313" key="4">
    <source>
        <dbReference type="Proteomes" id="UP001352263"/>
    </source>
</evidence>
<proteinExistence type="predicted"/>
<feature type="signal peptide" evidence="2">
    <location>
        <begin position="1"/>
        <end position="22"/>
    </location>
</feature>
<feature type="compositionally biased region" description="Basic and acidic residues" evidence="1">
    <location>
        <begin position="129"/>
        <end position="140"/>
    </location>
</feature>
<gene>
    <name evidence="3" type="ORF">RY831_05130</name>
</gene>
<sequence length="435" mass="45093">MSASIRTVLAACIAAGAFTAHAQNRAPAAQYWVDLSTTSMSIPGMPEEASVGGTGVGLLGGLMGGNPGAAAMGAMGGMGGRGKSLDAELHVRAKPAGVEGTHAIPAAMNMGPSLLLTPYRPQPASHGGTHAERNDTPERPKGRILMYWGCGDSIAAGQPRILDFAKQNASEYAQFFSSHAGASKGVQNRAGNALWPNERDSKRVPDNASLQGEHAVSGEGVPPSLKFSVSPEYDFLPRASMTAKGQPRDGVQLGWPAMQHAKAYFLHAQGAARGPDGAQDMIIWSSSAKPENGWALMSYQSPAQVAKLLQQKIVLQPNVTNCTIPKGIFDKAEGAMVNMIAYGPELNVSHPPRPAKAPADWQPEWTARVRIKSTGMTMLGMAEGANNADSANNAAGAHGTDGAGGAVTEAQDSPLSLPLPGVPNPVKVLKGLFGG</sequence>
<dbReference type="Proteomes" id="UP001352263">
    <property type="component" value="Unassembled WGS sequence"/>
</dbReference>
<feature type="region of interest" description="Disordered" evidence="1">
    <location>
        <begin position="120"/>
        <end position="140"/>
    </location>
</feature>